<evidence type="ECO:0000313" key="2">
    <source>
        <dbReference type="Proteomes" id="UP000887013"/>
    </source>
</evidence>
<evidence type="ECO:0000313" key="1">
    <source>
        <dbReference type="EMBL" id="GFS79898.1"/>
    </source>
</evidence>
<proteinExistence type="predicted"/>
<reference evidence="1" key="1">
    <citation type="submission" date="2020-08" db="EMBL/GenBank/DDBJ databases">
        <title>Multicomponent nature underlies the extraordinary mechanical properties of spider dragline silk.</title>
        <authorList>
            <person name="Kono N."/>
            <person name="Nakamura H."/>
            <person name="Mori M."/>
            <person name="Yoshida Y."/>
            <person name="Ohtoshi R."/>
            <person name="Malay A.D."/>
            <person name="Moran D.A.P."/>
            <person name="Tomita M."/>
            <person name="Numata K."/>
            <person name="Arakawa K."/>
        </authorList>
    </citation>
    <scope>NUCLEOTIDE SEQUENCE</scope>
</reference>
<dbReference type="EMBL" id="BMAW01002703">
    <property type="protein sequence ID" value="GFS79898.1"/>
    <property type="molecule type" value="Genomic_DNA"/>
</dbReference>
<name>A0A8X6MVK2_NEPPI</name>
<dbReference type="AlphaFoldDB" id="A0A8X6MVK2"/>
<protein>
    <submittedName>
        <fullName evidence="1">Uncharacterized protein</fullName>
    </submittedName>
</protein>
<dbReference type="Proteomes" id="UP000887013">
    <property type="component" value="Unassembled WGS sequence"/>
</dbReference>
<keyword evidence="2" id="KW-1185">Reference proteome</keyword>
<comment type="caution">
    <text evidence="1">The sequence shown here is derived from an EMBL/GenBank/DDBJ whole genome shotgun (WGS) entry which is preliminary data.</text>
</comment>
<organism evidence="1 2">
    <name type="scientific">Nephila pilipes</name>
    <name type="common">Giant wood spider</name>
    <name type="synonym">Nephila maculata</name>
    <dbReference type="NCBI Taxonomy" id="299642"/>
    <lineage>
        <taxon>Eukaryota</taxon>
        <taxon>Metazoa</taxon>
        <taxon>Ecdysozoa</taxon>
        <taxon>Arthropoda</taxon>
        <taxon>Chelicerata</taxon>
        <taxon>Arachnida</taxon>
        <taxon>Araneae</taxon>
        <taxon>Araneomorphae</taxon>
        <taxon>Entelegynae</taxon>
        <taxon>Araneoidea</taxon>
        <taxon>Nephilidae</taxon>
        <taxon>Nephila</taxon>
    </lineage>
</organism>
<accession>A0A8X6MVK2</accession>
<gene>
    <name evidence="1" type="ORF">NPIL_125581</name>
</gene>
<sequence>MRICSVVSGKISDERRRPTYQMTSRVHQSRAERVSFTATMQDIRQLRIARMTHEPTNPYWRRVCCMLLTEIPEPMYGRLPLPPERLD</sequence>